<sequence>MSTIAELFGDEISDIKQRVKSEEEIKKYSTNEDLGEVKRSIYLLKKGYQSQKITSSMEIWDEQMQMQCATSFCKEDVVKLMNNGNQVKLMEECLNILLNADITHEDFVNQWIEVFKKLVLYIPSESIKQLVIKRIIDLPSLKQQYPWRRVGFELFCGIIDAKGEEILKQDNNILKIFSSMCVDTNWKIRKQAAQFLFQYLQPLHQMKKKSRHSNKEDDTPKKKEQLQQSILPEVVKVTKTRFKSHFHDIVVELAHDEEILVQMDGVELMTEFLSVFKKQTIESDYIPNVDKVLKKALDTVTVDEIRLRVTQYSGKILDQLQKCQMAHKNEEMMMDFFKQIIRDKNPEVKLKGVYNLPCFVMNYLNYKEGNFEVFEDIYVDLLRDETVNKNEIKKILSASIHETMALIPYSQSLGNIGDCLRKLMIESNKEIREVFSYNIDKIIRYYVKEQDFQVHMQLVNKSQTAISMGQSALSGGKEQGYKNSKAFQFQTEDLSQSNNRIGTGQKQNRKNVFRWEDDSQTIQNSSSENKNQMVRLQDYVDIEYVPEENMKEFYYSKLLDDILVLTKAIFNDKGCWRVQEQFIYSFANQLGNFNAVEIFENLGSQLIDLLKYGCDQIKNAAALFVCHMINNQYKQNRRINLIEMVVNEFGKSASYIFRKSYITFCSNAVKVFSVKTFKQYFMEPYLALCTDKIVEVRQRFLQSAPMIRPYLEHDIDLIL</sequence>
<evidence type="ECO:0000313" key="2">
    <source>
        <dbReference type="Proteomes" id="UP000039865"/>
    </source>
</evidence>
<dbReference type="OrthoDB" id="340346at2759"/>
<dbReference type="SUPFAM" id="SSF48371">
    <property type="entry name" value="ARM repeat"/>
    <property type="match status" value="1"/>
</dbReference>
<dbReference type="InterPro" id="IPR039918">
    <property type="entry name" value="PPP4R4"/>
</dbReference>
<dbReference type="InterPro" id="IPR011989">
    <property type="entry name" value="ARM-like"/>
</dbReference>
<name>A0A078ATR9_STYLE</name>
<gene>
    <name evidence="1" type="primary">Contig6725.g7203</name>
    <name evidence="1" type="ORF">STYLEM_14907</name>
</gene>
<dbReference type="EMBL" id="CCKQ01014073">
    <property type="protein sequence ID" value="CDW85820.1"/>
    <property type="molecule type" value="Genomic_DNA"/>
</dbReference>
<dbReference type="InterPro" id="IPR016024">
    <property type="entry name" value="ARM-type_fold"/>
</dbReference>
<reference evidence="1 2" key="1">
    <citation type="submission" date="2014-06" db="EMBL/GenBank/DDBJ databases">
        <authorList>
            <person name="Swart Estienne"/>
        </authorList>
    </citation>
    <scope>NUCLEOTIDE SEQUENCE [LARGE SCALE GENOMIC DNA]</scope>
    <source>
        <strain evidence="1 2">130c</strain>
    </source>
</reference>
<dbReference type="Gene3D" id="1.25.10.10">
    <property type="entry name" value="Leucine-rich Repeat Variant"/>
    <property type="match status" value="1"/>
</dbReference>
<dbReference type="AlphaFoldDB" id="A0A078ATR9"/>
<dbReference type="Proteomes" id="UP000039865">
    <property type="component" value="Unassembled WGS sequence"/>
</dbReference>
<dbReference type="InParanoid" id="A0A078ATR9"/>
<dbReference type="PANTHER" id="PTHR21467:SF0">
    <property type="entry name" value="SERINE_THREONINE-PROTEIN PHOSPHATASE 4 REGULATORY SUBUNIT 4"/>
    <property type="match status" value="1"/>
</dbReference>
<protein>
    <submittedName>
        <fullName evidence="1">Serine threonine-protein phosphatase 4 regulatory subunit 4</fullName>
    </submittedName>
</protein>
<keyword evidence="2" id="KW-1185">Reference proteome</keyword>
<proteinExistence type="predicted"/>
<accession>A0A078ATR9</accession>
<dbReference type="PANTHER" id="PTHR21467">
    <property type="entry name" value="PROTEIN PHOSPHATASE 4 REGULATORY SUBUNIT 4 PPP4R4"/>
    <property type="match status" value="1"/>
</dbReference>
<organism evidence="1 2">
    <name type="scientific">Stylonychia lemnae</name>
    <name type="common">Ciliate</name>
    <dbReference type="NCBI Taxonomy" id="5949"/>
    <lineage>
        <taxon>Eukaryota</taxon>
        <taxon>Sar</taxon>
        <taxon>Alveolata</taxon>
        <taxon>Ciliophora</taxon>
        <taxon>Intramacronucleata</taxon>
        <taxon>Spirotrichea</taxon>
        <taxon>Stichotrichia</taxon>
        <taxon>Sporadotrichida</taxon>
        <taxon>Oxytrichidae</taxon>
        <taxon>Stylonychinae</taxon>
        <taxon>Stylonychia</taxon>
    </lineage>
</organism>
<evidence type="ECO:0000313" key="1">
    <source>
        <dbReference type="EMBL" id="CDW85820.1"/>
    </source>
</evidence>